<dbReference type="GO" id="GO:0005737">
    <property type="term" value="C:cytoplasm"/>
    <property type="evidence" value="ECO:0007669"/>
    <property type="project" value="TreeGrafter"/>
</dbReference>
<comment type="similarity">
    <text evidence="1 9">Belongs to the peptidase M8 family.</text>
</comment>
<keyword evidence="5 8" id="KW-0862">Zinc</keyword>
<proteinExistence type="inferred from homology"/>
<organism evidence="12">
    <name type="scientific">Nippostrongylus brasiliensis</name>
    <name type="common">Rat hookworm</name>
    <dbReference type="NCBI Taxonomy" id="27835"/>
    <lineage>
        <taxon>Eukaryota</taxon>
        <taxon>Metazoa</taxon>
        <taxon>Ecdysozoa</taxon>
        <taxon>Nematoda</taxon>
        <taxon>Chromadorea</taxon>
        <taxon>Rhabditida</taxon>
        <taxon>Rhabditina</taxon>
        <taxon>Rhabditomorpha</taxon>
        <taxon>Strongyloidea</taxon>
        <taxon>Heligmosomidae</taxon>
        <taxon>Nippostrongylus</taxon>
    </lineage>
</organism>
<dbReference type="SUPFAM" id="SSF55486">
    <property type="entry name" value="Metalloproteases ('zincins'), catalytic domain"/>
    <property type="match status" value="1"/>
</dbReference>
<dbReference type="GO" id="GO:0016020">
    <property type="term" value="C:membrane"/>
    <property type="evidence" value="ECO:0007669"/>
    <property type="project" value="InterPro"/>
</dbReference>
<evidence type="ECO:0000256" key="8">
    <source>
        <dbReference type="PIRSR" id="PIRSR601577-2"/>
    </source>
</evidence>
<evidence type="ECO:0000313" key="11">
    <source>
        <dbReference type="Proteomes" id="UP000271162"/>
    </source>
</evidence>
<evidence type="ECO:0000256" key="5">
    <source>
        <dbReference type="ARBA" id="ARBA00022833"/>
    </source>
</evidence>
<evidence type="ECO:0000256" key="2">
    <source>
        <dbReference type="ARBA" id="ARBA00022670"/>
    </source>
</evidence>
<reference evidence="12" key="1">
    <citation type="submission" date="2017-02" db="UniProtKB">
        <authorList>
            <consortium name="WormBaseParasite"/>
        </authorList>
    </citation>
    <scope>IDENTIFICATION</scope>
</reference>
<dbReference type="PANTHER" id="PTHR10942:SF0">
    <property type="entry name" value="LEISHMANOLYSIN-LIKE PEPTIDASE"/>
    <property type="match status" value="1"/>
</dbReference>
<dbReference type="Pfam" id="PF01457">
    <property type="entry name" value="Peptidase_M8"/>
    <property type="match status" value="1"/>
</dbReference>
<name>A0A0N4XQB9_NIPBR</name>
<keyword evidence="11" id="KW-1185">Reference proteome</keyword>
<dbReference type="GO" id="GO:0046872">
    <property type="term" value="F:metal ion binding"/>
    <property type="evidence" value="ECO:0007669"/>
    <property type="project" value="UniProtKB-KW"/>
</dbReference>
<evidence type="ECO:0000313" key="10">
    <source>
        <dbReference type="EMBL" id="VDL68310.1"/>
    </source>
</evidence>
<dbReference type="Gene3D" id="3.90.132.10">
    <property type="entry name" value="Leishmanolysin , domain 2"/>
    <property type="match status" value="1"/>
</dbReference>
<dbReference type="EMBL" id="UYSL01009416">
    <property type="protein sequence ID" value="VDL68310.1"/>
    <property type="molecule type" value="Genomic_DNA"/>
</dbReference>
<evidence type="ECO:0000256" key="9">
    <source>
        <dbReference type="RuleBase" id="RU366077"/>
    </source>
</evidence>
<keyword evidence="3 8" id="KW-0479">Metal-binding</keyword>
<dbReference type="GO" id="GO:0006508">
    <property type="term" value="P:proteolysis"/>
    <property type="evidence" value="ECO:0007669"/>
    <property type="project" value="UniProtKB-KW"/>
</dbReference>
<accession>A0A0N4XQB9</accession>
<evidence type="ECO:0000256" key="6">
    <source>
        <dbReference type="ARBA" id="ARBA00023049"/>
    </source>
</evidence>
<gene>
    <name evidence="10" type="ORF">NBR_LOCUS4721</name>
</gene>
<reference evidence="10 11" key="2">
    <citation type="submission" date="2018-11" db="EMBL/GenBank/DDBJ databases">
        <authorList>
            <consortium name="Pathogen Informatics"/>
        </authorList>
    </citation>
    <scope>NUCLEOTIDE SEQUENCE [LARGE SCALE GENOMIC DNA]</scope>
</reference>
<evidence type="ECO:0000256" key="7">
    <source>
        <dbReference type="ARBA" id="ARBA00039717"/>
    </source>
</evidence>
<keyword evidence="4 9" id="KW-0378">Hydrolase</keyword>
<evidence type="ECO:0000256" key="4">
    <source>
        <dbReference type="ARBA" id="ARBA00022801"/>
    </source>
</evidence>
<keyword evidence="6 8" id="KW-0482">Metalloprotease</keyword>
<comment type="cofactor">
    <cofactor evidence="8 9">
        <name>Zn(2+)</name>
        <dbReference type="ChEBI" id="CHEBI:29105"/>
    </cofactor>
    <text evidence="8 9">Binds 1 zinc ion per subunit.</text>
</comment>
<evidence type="ECO:0000313" key="12">
    <source>
        <dbReference type="WBParaSite" id="NBR_0000472101-mRNA-1"/>
    </source>
</evidence>
<evidence type="ECO:0000256" key="1">
    <source>
        <dbReference type="ARBA" id="ARBA00005860"/>
    </source>
</evidence>
<protein>
    <recommendedName>
        <fullName evidence="7 9">Leishmanolysin-like peptidase</fullName>
        <ecNumber evidence="9">3.4.24.-</ecNumber>
    </recommendedName>
</protein>
<sequence length="78" mass="8991">FRSGPIPIVPGVVEKFTRKGWKVASGTIDRDVYMIVTPRVREEARKYFDCDDLEGAELENQMGYGTRGAHWEKRVFEV</sequence>
<dbReference type="WBParaSite" id="NBR_0000472101-mRNA-1">
    <property type="protein sequence ID" value="NBR_0000472101-mRNA-1"/>
    <property type="gene ID" value="NBR_0000472101"/>
</dbReference>
<dbReference type="Proteomes" id="UP000271162">
    <property type="component" value="Unassembled WGS sequence"/>
</dbReference>
<dbReference type="GO" id="GO:0007155">
    <property type="term" value="P:cell adhesion"/>
    <property type="evidence" value="ECO:0007669"/>
    <property type="project" value="InterPro"/>
</dbReference>
<keyword evidence="2 9" id="KW-0645">Protease</keyword>
<dbReference type="InterPro" id="IPR001577">
    <property type="entry name" value="Peptidase_M8"/>
</dbReference>
<dbReference type="STRING" id="27835.A0A0N4XQB9"/>
<evidence type="ECO:0000256" key="3">
    <source>
        <dbReference type="ARBA" id="ARBA00022723"/>
    </source>
</evidence>
<dbReference type="AlphaFoldDB" id="A0A0N4XQB9"/>
<dbReference type="OMA" id="YMIVTPR"/>
<feature type="binding site" evidence="8">
    <location>
        <position position="70"/>
    </location>
    <ligand>
        <name>Zn(2+)</name>
        <dbReference type="ChEBI" id="CHEBI:29105"/>
        <note>catalytic</note>
    </ligand>
</feature>
<dbReference type="EC" id="3.4.24.-" evidence="9"/>
<dbReference type="GO" id="GO:0004222">
    <property type="term" value="F:metalloendopeptidase activity"/>
    <property type="evidence" value="ECO:0007669"/>
    <property type="project" value="UniProtKB-UniRule"/>
</dbReference>
<dbReference type="PANTHER" id="PTHR10942">
    <property type="entry name" value="LEISHMANOLYSIN-LIKE PEPTIDASE"/>
    <property type="match status" value="1"/>
</dbReference>